<feature type="region of interest" description="Disordered" evidence="1">
    <location>
        <begin position="125"/>
        <end position="300"/>
    </location>
</feature>
<keyword evidence="2" id="KW-0812">Transmembrane</keyword>
<feature type="transmembrane region" description="Helical" evidence="2">
    <location>
        <begin position="85"/>
        <end position="105"/>
    </location>
</feature>
<feature type="compositionally biased region" description="Polar residues" evidence="1">
    <location>
        <begin position="222"/>
        <end position="231"/>
    </location>
</feature>
<dbReference type="Proteomes" id="UP000602395">
    <property type="component" value="Unassembled WGS sequence"/>
</dbReference>
<evidence type="ECO:0000256" key="2">
    <source>
        <dbReference type="SAM" id="Phobius"/>
    </source>
</evidence>
<name>A0ABR7W8I5_9ACTN</name>
<comment type="caution">
    <text evidence="3">The sequence shown here is derived from an EMBL/GenBank/DDBJ whole genome shotgun (WGS) entry which is preliminary data.</text>
</comment>
<feature type="compositionally biased region" description="Low complexity" evidence="1">
    <location>
        <begin position="250"/>
        <end position="277"/>
    </location>
</feature>
<keyword evidence="2" id="KW-0472">Membrane</keyword>
<organism evidence="3 4">
    <name type="scientific">Gordonia hankookensis</name>
    <dbReference type="NCBI Taxonomy" id="589403"/>
    <lineage>
        <taxon>Bacteria</taxon>
        <taxon>Bacillati</taxon>
        <taxon>Actinomycetota</taxon>
        <taxon>Actinomycetes</taxon>
        <taxon>Mycobacteriales</taxon>
        <taxon>Gordoniaceae</taxon>
        <taxon>Gordonia</taxon>
    </lineage>
</organism>
<sequence length="300" mass="31288">MTVLQDIEIDDDHVEADEIRRGRRHSGFESERATRSRAAQRAIDRRRKRLERDERADQIAGRTRAKAMSATVGPQISMRARVAGIPFVVPVLALLVIGLGMSLLLSTKAAADSYRLGEERQANQALVDRRDSLKRSYESGDSAPELSDKASRLGMIPAKNPARMIVTGTGPPRVIGDPEPAQGRAMRSINPPTGPDPVSSIDPKKVDDSEGLPGGGAESAGAQPSSTPGDNSAQAPTATPTPAPNPAPTPGASSSVTPDGTAPAAGATTQTAPAPSAVRPAPNVLPTNQNAPGANSRESR</sequence>
<feature type="region of interest" description="Disordered" evidence="1">
    <location>
        <begin position="22"/>
        <end position="53"/>
    </location>
</feature>
<feature type="compositionally biased region" description="Pro residues" evidence="1">
    <location>
        <begin position="239"/>
        <end position="249"/>
    </location>
</feature>
<evidence type="ECO:0008006" key="5">
    <source>
        <dbReference type="Google" id="ProtNLM"/>
    </source>
</evidence>
<dbReference type="EMBL" id="JACWMS010000001">
    <property type="protein sequence ID" value="MBD1318107.1"/>
    <property type="molecule type" value="Genomic_DNA"/>
</dbReference>
<dbReference type="RefSeq" id="WP_190265420.1">
    <property type="nucleotide sequence ID" value="NZ_BAABAD010000003.1"/>
</dbReference>
<evidence type="ECO:0000256" key="1">
    <source>
        <dbReference type="SAM" id="MobiDB-lite"/>
    </source>
</evidence>
<evidence type="ECO:0000313" key="3">
    <source>
        <dbReference type="EMBL" id="MBD1318107.1"/>
    </source>
</evidence>
<keyword evidence="2" id="KW-1133">Transmembrane helix</keyword>
<feature type="compositionally biased region" description="Basic and acidic residues" evidence="1">
    <location>
        <begin position="125"/>
        <end position="138"/>
    </location>
</feature>
<protein>
    <recommendedName>
        <fullName evidence="5">Cell division protein FtsL</fullName>
    </recommendedName>
</protein>
<gene>
    <name evidence="3" type="ORF">IDF66_00790</name>
</gene>
<evidence type="ECO:0000313" key="4">
    <source>
        <dbReference type="Proteomes" id="UP000602395"/>
    </source>
</evidence>
<accession>A0ABR7W8I5</accession>
<reference evidence="3 4" key="1">
    <citation type="submission" date="2020-09" db="EMBL/GenBank/DDBJ databases">
        <title>Novel species in genus Gordonia.</title>
        <authorList>
            <person name="Zhang G."/>
        </authorList>
    </citation>
    <scope>NUCLEOTIDE SEQUENCE [LARGE SCALE GENOMIC DNA]</scope>
    <source>
        <strain evidence="3 4">ON-33</strain>
    </source>
</reference>
<proteinExistence type="predicted"/>
<feature type="compositionally biased region" description="Basic and acidic residues" evidence="1">
    <location>
        <begin position="22"/>
        <end position="34"/>
    </location>
</feature>
<keyword evidence="4" id="KW-1185">Reference proteome</keyword>